<name>A0ABQ9GUN9_9NEOP</name>
<evidence type="ECO:0000313" key="1">
    <source>
        <dbReference type="EMBL" id="KAJ8875746.1"/>
    </source>
</evidence>
<protein>
    <submittedName>
        <fullName evidence="1">Uncharacterized protein</fullName>
    </submittedName>
</protein>
<evidence type="ECO:0000313" key="2">
    <source>
        <dbReference type="Proteomes" id="UP001159363"/>
    </source>
</evidence>
<sequence length="86" mass="9964">MSVRVEIITSLHMPDKSKEDRKDTAEHLLDRTDIRNFIGAANERLFVYSILLFMVDDTDYCFIAIDVWPYGATNSDSLVFKKSIFN</sequence>
<dbReference type="Proteomes" id="UP001159363">
    <property type="component" value="Chromosome 8"/>
</dbReference>
<comment type="caution">
    <text evidence="1">The sequence shown here is derived from an EMBL/GenBank/DDBJ whole genome shotgun (WGS) entry which is preliminary data.</text>
</comment>
<organism evidence="1 2">
    <name type="scientific">Dryococelus australis</name>
    <dbReference type="NCBI Taxonomy" id="614101"/>
    <lineage>
        <taxon>Eukaryota</taxon>
        <taxon>Metazoa</taxon>
        <taxon>Ecdysozoa</taxon>
        <taxon>Arthropoda</taxon>
        <taxon>Hexapoda</taxon>
        <taxon>Insecta</taxon>
        <taxon>Pterygota</taxon>
        <taxon>Neoptera</taxon>
        <taxon>Polyneoptera</taxon>
        <taxon>Phasmatodea</taxon>
        <taxon>Verophasmatodea</taxon>
        <taxon>Anareolatae</taxon>
        <taxon>Phasmatidae</taxon>
        <taxon>Eurycanthinae</taxon>
        <taxon>Dryococelus</taxon>
    </lineage>
</organism>
<keyword evidence="2" id="KW-1185">Reference proteome</keyword>
<proteinExistence type="predicted"/>
<gene>
    <name evidence="1" type="ORF">PR048_023645</name>
</gene>
<accession>A0ABQ9GUN9</accession>
<reference evidence="1 2" key="1">
    <citation type="submission" date="2023-02" db="EMBL/GenBank/DDBJ databases">
        <title>LHISI_Scaffold_Assembly.</title>
        <authorList>
            <person name="Stuart O.P."/>
            <person name="Cleave R."/>
            <person name="Magrath M.J.L."/>
            <person name="Mikheyev A.S."/>
        </authorList>
    </citation>
    <scope>NUCLEOTIDE SEQUENCE [LARGE SCALE GENOMIC DNA]</scope>
    <source>
        <strain evidence="1">Daus_M_001</strain>
        <tissue evidence="1">Leg muscle</tissue>
    </source>
</reference>
<dbReference type="EMBL" id="JARBHB010000009">
    <property type="protein sequence ID" value="KAJ8875746.1"/>
    <property type="molecule type" value="Genomic_DNA"/>
</dbReference>